<feature type="compositionally biased region" description="Basic and acidic residues" evidence="2">
    <location>
        <begin position="1"/>
        <end position="22"/>
    </location>
</feature>
<feature type="region of interest" description="Disordered" evidence="2">
    <location>
        <begin position="1"/>
        <end position="82"/>
    </location>
</feature>
<keyword evidence="1" id="KW-0175">Coiled coil</keyword>
<feature type="region of interest" description="Disordered" evidence="2">
    <location>
        <begin position="350"/>
        <end position="379"/>
    </location>
</feature>
<feature type="region of interest" description="Disordered" evidence="2">
    <location>
        <begin position="153"/>
        <end position="188"/>
    </location>
</feature>
<evidence type="ECO:0000256" key="2">
    <source>
        <dbReference type="SAM" id="MobiDB-lite"/>
    </source>
</evidence>
<dbReference type="AlphaFoldDB" id="A0A9E7FPW1"/>
<dbReference type="InterPro" id="IPR044696">
    <property type="entry name" value="WIP1/2/3"/>
</dbReference>
<proteinExistence type="predicted"/>
<dbReference type="OrthoDB" id="680851at2759"/>
<protein>
    <recommendedName>
        <fullName evidence="5">WPP domain-interacting protein 2</fullName>
    </recommendedName>
</protein>
<organism evidence="3 4">
    <name type="scientific">Musa troglodytarum</name>
    <name type="common">fe'i banana</name>
    <dbReference type="NCBI Taxonomy" id="320322"/>
    <lineage>
        <taxon>Eukaryota</taxon>
        <taxon>Viridiplantae</taxon>
        <taxon>Streptophyta</taxon>
        <taxon>Embryophyta</taxon>
        <taxon>Tracheophyta</taxon>
        <taxon>Spermatophyta</taxon>
        <taxon>Magnoliopsida</taxon>
        <taxon>Liliopsida</taxon>
        <taxon>Zingiberales</taxon>
        <taxon>Musaceae</taxon>
        <taxon>Musa</taxon>
    </lineage>
</organism>
<evidence type="ECO:0000256" key="1">
    <source>
        <dbReference type="SAM" id="Coils"/>
    </source>
</evidence>
<dbReference type="PANTHER" id="PTHR34562:SF8">
    <property type="entry name" value="WPP DOMAIN-INTERACTING PROTEIN 1"/>
    <property type="match status" value="1"/>
</dbReference>
<dbReference type="PANTHER" id="PTHR34562">
    <property type="entry name" value="WPP DOMAIN-INTERACTING PROTEIN 2"/>
    <property type="match status" value="1"/>
</dbReference>
<sequence length="646" mass="69925">MNSEESSKSRLEELGGENRSEPTVKMAPLSEIKAEFGGELGGEEPSGIDSPIGTGGADQIREERRGSVSPGEAVVSSPGAVKVSADPVGGEFVAESPSNSIGSPSSAAAEVVASKLAPSKGYGLKKWRRIRRDLNKDITGSADTAQILKRRLSLAEPSKAHEDIKHRSDGEDEAEAEAEGEGSVASSVSMNIGGTPFVAAPTTLDPELGLLVTATGFNIGIESESSDDHGSKSSTAASALRLRHETVGFGRDRSRARNVIGRVPGHAVQQRGQRAKGVRTDVKKITENQVKFEMENSYSDLRSSDVAVFCTNSLASNGKQSEKSVNYCGEQTDDAQPSVEVRSGYYKENGGIGDVLRDDLDGEYSGGENKSKSQPVSDLDPFLESIDSLQAIKEALENEIQNFGKIGKDVLPDDYGGQYEETEGSSSPAVEVNLVEQNETIEHLEGKLGEALAAVKAKETKILELEAVLHRTERPNEESDSTNLLFFQEKCRDMEMELENLLEKKIEVEIKYTILARTTQIWRVLEEDHIALLEEQKSVSGDQLEMVPEVENAENKTIMLRGRAEELEKDLLAAEEVLKLQSIAYKYSLCFCGQIILLCIAFGLFLMQLLPSSSGVAPTTLIKLSLRNGNIARKIMAAARDDKSKG</sequence>
<evidence type="ECO:0008006" key="5">
    <source>
        <dbReference type="Google" id="ProtNLM"/>
    </source>
</evidence>
<dbReference type="Proteomes" id="UP001055439">
    <property type="component" value="Chromosome 4"/>
</dbReference>
<dbReference type="EMBL" id="CP097506">
    <property type="protein sequence ID" value="URD97832.1"/>
    <property type="molecule type" value="Genomic_DNA"/>
</dbReference>
<evidence type="ECO:0000313" key="3">
    <source>
        <dbReference type="EMBL" id="URD97833.1"/>
    </source>
</evidence>
<accession>A0A9E7FPW1</accession>
<reference evidence="3" key="1">
    <citation type="submission" date="2022-05" db="EMBL/GenBank/DDBJ databases">
        <title>The Musa troglodytarum L. genome provides insights into the mechanism of non-climacteric behaviour and enrichment of carotenoids.</title>
        <authorList>
            <person name="Wang J."/>
        </authorList>
    </citation>
    <scope>NUCLEOTIDE SEQUENCE</scope>
    <source>
        <tissue evidence="3">Leaf</tissue>
    </source>
</reference>
<keyword evidence="4" id="KW-1185">Reference proteome</keyword>
<dbReference type="EMBL" id="CP097506">
    <property type="protein sequence ID" value="URD97833.1"/>
    <property type="molecule type" value="Genomic_DNA"/>
</dbReference>
<name>A0A9E7FPW1_9LILI</name>
<gene>
    <name evidence="3" type="ORF">MUK42_32371</name>
</gene>
<feature type="compositionally biased region" description="Basic and acidic residues" evidence="2">
    <location>
        <begin position="158"/>
        <end position="169"/>
    </location>
</feature>
<feature type="coiled-coil region" evidence="1">
    <location>
        <begin position="550"/>
        <end position="584"/>
    </location>
</feature>
<feature type="coiled-coil region" evidence="1">
    <location>
        <begin position="484"/>
        <end position="511"/>
    </location>
</feature>
<feature type="compositionally biased region" description="Acidic residues" evidence="2">
    <location>
        <begin position="170"/>
        <end position="180"/>
    </location>
</feature>
<evidence type="ECO:0000313" key="4">
    <source>
        <dbReference type="Proteomes" id="UP001055439"/>
    </source>
</evidence>